<accession>A0ABQ9J9F3</accession>
<protein>
    <submittedName>
        <fullName evidence="2">Uncharacterized protein</fullName>
    </submittedName>
</protein>
<dbReference type="EMBL" id="JAPWTJ010000938">
    <property type="protein sequence ID" value="KAJ8974749.1"/>
    <property type="molecule type" value="Genomic_DNA"/>
</dbReference>
<evidence type="ECO:0000313" key="3">
    <source>
        <dbReference type="Proteomes" id="UP001162164"/>
    </source>
</evidence>
<feature type="compositionally biased region" description="Basic and acidic residues" evidence="1">
    <location>
        <begin position="174"/>
        <end position="202"/>
    </location>
</feature>
<name>A0ABQ9J9F3_9CUCU</name>
<organism evidence="2 3">
    <name type="scientific">Molorchus minor</name>
    <dbReference type="NCBI Taxonomy" id="1323400"/>
    <lineage>
        <taxon>Eukaryota</taxon>
        <taxon>Metazoa</taxon>
        <taxon>Ecdysozoa</taxon>
        <taxon>Arthropoda</taxon>
        <taxon>Hexapoda</taxon>
        <taxon>Insecta</taxon>
        <taxon>Pterygota</taxon>
        <taxon>Neoptera</taxon>
        <taxon>Endopterygota</taxon>
        <taxon>Coleoptera</taxon>
        <taxon>Polyphaga</taxon>
        <taxon>Cucujiformia</taxon>
        <taxon>Chrysomeloidea</taxon>
        <taxon>Cerambycidae</taxon>
        <taxon>Lamiinae</taxon>
        <taxon>Monochamini</taxon>
        <taxon>Molorchus</taxon>
    </lineage>
</organism>
<feature type="compositionally biased region" description="Polar residues" evidence="1">
    <location>
        <begin position="80"/>
        <end position="90"/>
    </location>
</feature>
<proteinExistence type="predicted"/>
<dbReference type="Proteomes" id="UP001162164">
    <property type="component" value="Unassembled WGS sequence"/>
</dbReference>
<sequence>MYWLKRINDGTSNGGEVQLDEECAKVFAMDTDVPGFDFHDTPFSGQPKFGEKDYQQHRKAYPHMHVPLKIGPKSMRRRSSQQATPTSTPVGTPKESVTESPTLELPVPTATPLSSTLSKQEESDTGKAAYTRRKSPGSVILPEEADTDDGNSSQSECVLSDPYAYFEDDSGLSPERKVSFLNIEGHDKFDPNDAGSKDKKKR</sequence>
<keyword evidence="3" id="KW-1185">Reference proteome</keyword>
<evidence type="ECO:0000256" key="1">
    <source>
        <dbReference type="SAM" id="MobiDB-lite"/>
    </source>
</evidence>
<gene>
    <name evidence="2" type="ORF">NQ317_017019</name>
</gene>
<feature type="region of interest" description="Disordered" evidence="1">
    <location>
        <begin position="65"/>
        <end position="202"/>
    </location>
</feature>
<reference evidence="2" key="1">
    <citation type="journal article" date="2023" name="Insect Mol. Biol.">
        <title>Genome sequencing provides insights into the evolution of gene families encoding plant cell wall-degrading enzymes in longhorned beetles.</title>
        <authorList>
            <person name="Shin N.R."/>
            <person name="Okamura Y."/>
            <person name="Kirsch R."/>
            <person name="Pauchet Y."/>
        </authorList>
    </citation>
    <scope>NUCLEOTIDE SEQUENCE</scope>
    <source>
        <strain evidence="2">MMC_N1</strain>
    </source>
</reference>
<comment type="caution">
    <text evidence="2">The sequence shown here is derived from an EMBL/GenBank/DDBJ whole genome shotgun (WGS) entry which is preliminary data.</text>
</comment>
<evidence type="ECO:0000313" key="2">
    <source>
        <dbReference type="EMBL" id="KAJ8974749.1"/>
    </source>
</evidence>